<evidence type="ECO:0000313" key="3">
    <source>
        <dbReference type="Proteomes" id="UP000633365"/>
    </source>
</evidence>
<dbReference type="AlphaFoldDB" id="A0A934TYC4"/>
<comment type="caution">
    <text evidence="2">The sequence shown here is derived from an EMBL/GenBank/DDBJ whole genome shotgun (WGS) entry which is preliminary data.</text>
</comment>
<dbReference type="GO" id="GO:0003677">
    <property type="term" value="F:DNA binding"/>
    <property type="evidence" value="ECO:0007669"/>
    <property type="project" value="InterPro"/>
</dbReference>
<reference evidence="2" key="1">
    <citation type="submission" date="2021-01" db="EMBL/GenBank/DDBJ databases">
        <title>Genome public.</title>
        <authorList>
            <person name="Liu C."/>
            <person name="Sun Q."/>
        </authorList>
    </citation>
    <scope>NUCLEOTIDE SEQUENCE</scope>
    <source>
        <strain evidence="2">M6</strain>
    </source>
</reference>
<protein>
    <submittedName>
        <fullName evidence="2">Helix-turn-helix domain-containing protein</fullName>
    </submittedName>
</protein>
<dbReference type="InterPro" id="IPR041657">
    <property type="entry name" value="HTH_17"/>
</dbReference>
<dbReference type="RefSeq" id="WP_092966197.1">
    <property type="nucleotide sequence ID" value="NZ_JAEQMG010000042.1"/>
</dbReference>
<dbReference type="NCBIfam" id="TIGR01764">
    <property type="entry name" value="excise"/>
    <property type="match status" value="1"/>
</dbReference>
<sequence length="65" mass="7386">MEHKTYKSYDELPLMLSVQDVADVLGISISGAYELVKEKGFPCLRIGARIVVPKEKFIKWVEDNS</sequence>
<keyword evidence="3" id="KW-1185">Reference proteome</keyword>
<feature type="domain" description="Helix-turn-helix" evidence="1">
    <location>
        <begin position="15"/>
        <end position="64"/>
    </location>
</feature>
<organism evidence="2 3">
    <name type="scientific">Ruminococcus difficilis</name>
    <dbReference type="NCBI Taxonomy" id="2763069"/>
    <lineage>
        <taxon>Bacteria</taxon>
        <taxon>Bacillati</taxon>
        <taxon>Bacillota</taxon>
        <taxon>Clostridia</taxon>
        <taxon>Eubacteriales</taxon>
        <taxon>Oscillospiraceae</taxon>
        <taxon>Ruminococcus</taxon>
    </lineage>
</organism>
<gene>
    <name evidence="2" type="ORF">JKK62_04415</name>
</gene>
<name>A0A934TYC4_9FIRM</name>
<accession>A0A934TYC4</accession>
<dbReference type="EMBL" id="JAEQMG010000042">
    <property type="protein sequence ID" value="MBK6087901.1"/>
    <property type="molecule type" value="Genomic_DNA"/>
</dbReference>
<dbReference type="Proteomes" id="UP000633365">
    <property type="component" value="Unassembled WGS sequence"/>
</dbReference>
<dbReference type="InterPro" id="IPR010093">
    <property type="entry name" value="SinI_DNA-bd"/>
</dbReference>
<dbReference type="Pfam" id="PF12728">
    <property type="entry name" value="HTH_17"/>
    <property type="match status" value="1"/>
</dbReference>
<evidence type="ECO:0000313" key="2">
    <source>
        <dbReference type="EMBL" id="MBK6087901.1"/>
    </source>
</evidence>
<evidence type="ECO:0000259" key="1">
    <source>
        <dbReference type="Pfam" id="PF12728"/>
    </source>
</evidence>
<proteinExistence type="predicted"/>